<sequence>MGFRFSLARTGYGKTTVDWENMFTSVSALFLVLMLSGLVAGKLYSHNSIGVAFWKKGAFNASAQHHPQHAKRPKGEAGGYKVQFPPSRRRAIAAGSIEGTHEVRDLLKGPSPTQIQLETCQLPTTRAADIGKDGQYTPTGFSTEDIKALGTFPDYSALSGVPHPKPCSGFDINTATFRPFRPFRFAYHQTMSLMKFEPDFWIELEKNYFERLEQRKQLWKQHGTDVLNYNPGSELACRELMEMVLQYVCIRYSSHFALEDSNSIFVNRLLKTRTPVNSQHPLHILFDNIPEDFAIMLRSEEDGMYYLKAGFICSSIGWTFGTHNNRQLRAIHTEVNDYEEKMSKSMDRFFSKMPVDQPIQRGSWFVEDWQPLFVTPEEFARNAGTRHQGENVGIDQCYLRCDWQTLRRLPLSGAVVFNFKAVFTPMQELRDEPYIPSLLYKQITAGKPLLTEPKVHPHIRPVVLEALQAWRKEQVEKGVISADWVEETLAESPFYPGWEELWRKKIGFDI</sequence>
<dbReference type="OrthoDB" id="5043642at2759"/>
<dbReference type="Proteomes" id="UP000054342">
    <property type="component" value="Unassembled WGS sequence"/>
</dbReference>
<dbReference type="STRING" id="348802.A0A0D2EMF3"/>
<evidence type="ECO:0008006" key="3">
    <source>
        <dbReference type="Google" id="ProtNLM"/>
    </source>
</evidence>
<dbReference type="GeneID" id="25332633"/>
<dbReference type="Pfam" id="PF11927">
    <property type="entry name" value="HODM_asu-like"/>
    <property type="match status" value="1"/>
</dbReference>
<dbReference type="HOGENOM" id="CLU_025462_3_0_1"/>
<evidence type="ECO:0000313" key="1">
    <source>
        <dbReference type="EMBL" id="KIW49009.1"/>
    </source>
</evidence>
<protein>
    <recommendedName>
        <fullName evidence="3">Alpha-1,2-mannosyltransferase</fullName>
    </recommendedName>
</protein>
<dbReference type="EMBL" id="KN847323">
    <property type="protein sequence ID" value="KIW49009.1"/>
    <property type="molecule type" value="Genomic_DNA"/>
</dbReference>
<reference evidence="1 2" key="1">
    <citation type="submission" date="2015-01" db="EMBL/GenBank/DDBJ databases">
        <title>The Genome Sequence of Exophiala xenobiotica CBS118157.</title>
        <authorList>
            <consortium name="The Broad Institute Genomics Platform"/>
            <person name="Cuomo C."/>
            <person name="de Hoog S."/>
            <person name="Gorbushina A."/>
            <person name="Stielow B."/>
            <person name="Teixiera M."/>
            <person name="Abouelleil A."/>
            <person name="Chapman S.B."/>
            <person name="Priest M."/>
            <person name="Young S.K."/>
            <person name="Wortman J."/>
            <person name="Nusbaum C."/>
            <person name="Birren B."/>
        </authorList>
    </citation>
    <scope>NUCLEOTIDE SEQUENCE [LARGE SCALE GENOMIC DNA]</scope>
    <source>
        <strain evidence="1 2">CBS 118157</strain>
    </source>
</reference>
<dbReference type="RefSeq" id="XP_013309593.1">
    <property type="nucleotide sequence ID" value="XM_013454139.1"/>
</dbReference>
<organism evidence="1 2">
    <name type="scientific">Exophiala xenobiotica</name>
    <dbReference type="NCBI Taxonomy" id="348802"/>
    <lineage>
        <taxon>Eukaryota</taxon>
        <taxon>Fungi</taxon>
        <taxon>Dikarya</taxon>
        <taxon>Ascomycota</taxon>
        <taxon>Pezizomycotina</taxon>
        <taxon>Eurotiomycetes</taxon>
        <taxon>Chaetothyriomycetidae</taxon>
        <taxon>Chaetothyriales</taxon>
        <taxon>Herpotrichiellaceae</taxon>
        <taxon>Exophiala</taxon>
    </lineage>
</organism>
<gene>
    <name evidence="1" type="ORF">PV05_10725</name>
</gene>
<keyword evidence="2" id="KW-1185">Reference proteome</keyword>
<evidence type="ECO:0000313" key="2">
    <source>
        <dbReference type="Proteomes" id="UP000054342"/>
    </source>
</evidence>
<dbReference type="InterPro" id="IPR021848">
    <property type="entry name" value="HODM_asu-like"/>
</dbReference>
<name>A0A0D2EMF3_9EURO</name>
<proteinExistence type="predicted"/>
<dbReference type="AlphaFoldDB" id="A0A0D2EMF3"/>
<accession>A0A0D2EMF3</accession>